<evidence type="ECO:0000313" key="2">
    <source>
        <dbReference type="Proteomes" id="UP000253437"/>
    </source>
</evidence>
<dbReference type="AlphaFoldDB" id="A0A8B3DCR8"/>
<comment type="caution">
    <text evidence="1">The sequence shown here is derived from an EMBL/GenBank/DDBJ whole genome shotgun (WGS) entry which is preliminary data.</text>
</comment>
<protein>
    <submittedName>
        <fullName evidence="1">Type VI secretion system tip protein VgrG</fullName>
    </submittedName>
</protein>
<gene>
    <name evidence="1" type="ORF">DS957_029730</name>
</gene>
<sequence>MSAKDSSNQEHIISNATVKQALSEPFEIKAMLVSSGFDMQDQLGQFLTINRYFNESGSNTLNRTYNGIVTLIQHLGMDSNLQNHQYEIT</sequence>
<dbReference type="SUPFAM" id="SSF69279">
    <property type="entry name" value="Phage tail proteins"/>
    <property type="match status" value="1"/>
</dbReference>
<reference evidence="1 2" key="1">
    <citation type="submission" date="2018-08" db="EMBL/GenBank/DDBJ databases">
        <title>Vibrio harveyi strains pathogenic to white snook Centropomus viridis Lockington (1877) and potential probiotic bacteria.</title>
        <authorList>
            <person name="Soto-Rodriguez S."/>
            <person name="Gomez-Gil B."/>
            <person name="Lozano-Olvera R."/>
        </authorList>
    </citation>
    <scope>NUCLEOTIDE SEQUENCE [LARGE SCALE GENOMIC DNA]</scope>
    <source>
        <strain evidence="1 2">CAIM 1508</strain>
    </source>
</reference>
<name>A0A8B3DCR8_VIBHA</name>
<dbReference type="Proteomes" id="UP000253437">
    <property type="component" value="Unassembled WGS sequence"/>
</dbReference>
<organism evidence="1 2">
    <name type="scientific">Vibrio harveyi</name>
    <name type="common">Beneckea harveyi</name>
    <dbReference type="NCBI Taxonomy" id="669"/>
    <lineage>
        <taxon>Bacteria</taxon>
        <taxon>Pseudomonadati</taxon>
        <taxon>Pseudomonadota</taxon>
        <taxon>Gammaproteobacteria</taxon>
        <taxon>Vibrionales</taxon>
        <taxon>Vibrionaceae</taxon>
        <taxon>Vibrio</taxon>
    </lineage>
</organism>
<accession>A0A8B3DCR8</accession>
<proteinExistence type="predicted"/>
<dbReference type="Gene3D" id="2.30.110.50">
    <property type="match status" value="1"/>
</dbReference>
<evidence type="ECO:0000313" key="1">
    <source>
        <dbReference type="EMBL" id="RIV96830.1"/>
    </source>
</evidence>
<feature type="non-terminal residue" evidence="1">
    <location>
        <position position="89"/>
    </location>
</feature>
<dbReference type="EMBL" id="QOUW02000380">
    <property type="protein sequence ID" value="RIV96830.1"/>
    <property type="molecule type" value="Genomic_DNA"/>
</dbReference>